<dbReference type="RefSeq" id="WP_220744967.1">
    <property type="nucleotide sequence ID" value="NZ_BPEU01000006.1"/>
</dbReference>
<comment type="caution">
    <text evidence="2">The sequence shown here is derived from an EMBL/GenBank/DDBJ whole genome shotgun (WGS) entry which is preliminary data.</text>
</comment>
<dbReference type="Proteomes" id="UP000773469">
    <property type="component" value="Unassembled WGS sequence"/>
</dbReference>
<keyword evidence="1" id="KW-0472">Membrane</keyword>
<evidence type="ECO:0000313" key="2">
    <source>
        <dbReference type="EMBL" id="GIU38065.1"/>
    </source>
</evidence>
<feature type="transmembrane region" description="Helical" evidence="1">
    <location>
        <begin position="119"/>
        <end position="141"/>
    </location>
</feature>
<name>A0ABQ4NWG9_SHECO</name>
<organism evidence="2 3">
    <name type="scientific">Shewanella colwelliana</name>
    <name type="common">Alteromonas colwelliana</name>
    <dbReference type="NCBI Taxonomy" id="23"/>
    <lineage>
        <taxon>Bacteria</taxon>
        <taxon>Pseudomonadati</taxon>
        <taxon>Pseudomonadota</taxon>
        <taxon>Gammaproteobacteria</taxon>
        <taxon>Alteromonadales</taxon>
        <taxon>Shewanellaceae</taxon>
        <taxon>Shewanella</taxon>
    </lineage>
</organism>
<proteinExistence type="predicted"/>
<keyword evidence="3" id="KW-1185">Reference proteome</keyword>
<gene>
    <name evidence="2" type="ORF">TUM3794_09850</name>
</gene>
<accession>A0ABQ4NWG9</accession>
<dbReference type="EMBL" id="BPEU01000006">
    <property type="protein sequence ID" value="GIU38065.1"/>
    <property type="molecule type" value="Genomic_DNA"/>
</dbReference>
<sequence length="142" mass="16145">MDNAAQPHHMDKHTDKVTLTNGYWFYFRDENRQFAIHGSGYSGKESVYLNDQLISSLRNYRRHSQHQFNVAQDNYRVEFNVTSILKGEIVCSLYKNEQLLETETKAYTQDTTSTSLKKIGLFFVGGIITGALAGLIAAKLFG</sequence>
<protein>
    <submittedName>
        <fullName evidence="2">Uncharacterized protein</fullName>
    </submittedName>
</protein>
<keyword evidence="1" id="KW-0812">Transmembrane</keyword>
<reference evidence="2 3" key="1">
    <citation type="submission" date="2021-05" db="EMBL/GenBank/DDBJ databases">
        <title>Molecular characterization for Shewanella algae harboring chromosomal blaOXA-55-like strains isolated from clinical and environment sample.</title>
        <authorList>
            <person name="Ohama Y."/>
            <person name="Aoki K."/>
            <person name="Harada S."/>
            <person name="Moriya K."/>
            <person name="Ishii Y."/>
            <person name="Tateda K."/>
        </authorList>
    </citation>
    <scope>NUCLEOTIDE SEQUENCE [LARGE SCALE GENOMIC DNA]</scope>
    <source>
        <strain evidence="2 3">MBTL60-118</strain>
    </source>
</reference>
<keyword evidence="1" id="KW-1133">Transmembrane helix</keyword>
<evidence type="ECO:0000256" key="1">
    <source>
        <dbReference type="SAM" id="Phobius"/>
    </source>
</evidence>
<evidence type="ECO:0000313" key="3">
    <source>
        <dbReference type="Proteomes" id="UP000773469"/>
    </source>
</evidence>